<dbReference type="HOGENOM" id="CLU_2924083_0_0_1"/>
<keyword evidence="2" id="KW-1185">Reference proteome</keyword>
<dbReference type="Proteomes" id="UP000001312">
    <property type="component" value="Unassembled WGS sequence"/>
</dbReference>
<dbReference type="KEGG" id="ssl:SS1G_03498"/>
<dbReference type="GeneID" id="5491712"/>
<sequence length="61" mass="6795">MAQYLAAIVKRKKVPVTINLAVGIGWVPRLVYRYVAPHQNSQHHPFLVVASGLMGERVSNI</sequence>
<proteinExistence type="predicted"/>
<reference evidence="2" key="1">
    <citation type="journal article" date="2011" name="PLoS Genet.">
        <title>Genomic analysis of the necrotrophic fungal pathogens Sclerotinia sclerotiorum and Botrytis cinerea.</title>
        <authorList>
            <person name="Amselem J."/>
            <person name="Cuomo C.A."/>
            <person name="van Kan J.A."/>
            <person name="Viaud M."/>
            <person name="Benito E.P."/>
            <person name="Couloux A."/>
            <person name="Coutinho P.M."/>
            <person name="de Vries R.P."/>
            <person name="Dyer P.S."/>
            <person name="Fillinger S."/>
            <person name="Fournier E."/>
            <person name="Gout L."/>
            <person name="Hahn M."/>
            <person name="Kohn L."/>
            <person name="Lapalu N."/>
            <person name="Plummer K.M."/>
            <person name="Pradier J.M."/>
            <person name="Quevillon E."/>
            <person name="Sharon A."/>
            <person name="Simon A."/>
            <person name="ten Have A."/>
            <person name="Tudzynski B."/>
            <person name="Tudzynski P."/>
            <person name="Wincker P."/>
            <person name="Andrew M."/>
            <person name="Anthouard V."/>
            <person name="Beever R.E."/>
            <person name="Beffa R."/>
            <person name="Benoit I."/>
            <person name="Bouzid O."/>
            <person name="Brault B."/>
            <person name="Chen Z."/>
            <person name="Choquer M."/>
            <person name="Collemare J."/>
            <person name="Cotton P."/>
            <person name="Danchin E.G."/>
            <person name="Da Silva C."/>
            <person name="Gautier A."/>
            <person name="Giraud C."/>
            <person name="Giraud T."/>
            <person name="Gonzalez C."/>
            <person name="Grossetete S."/>
            <person name="Guldener U."/>
            <person name="Henrissat B."/>
            <person name="Howlett B.J."/>
            <person name="Kodira C."/>
            <person name="Kretschmer M."/>
            <person name="Lappartient A."/>
            <person name="Leroch M."/>
            <person name="Levis C."/>
            <person name="Mauceli E."/>
            <person name="Neuveglise C."/>
            <person name="Oeser B."/>
            <person name="Pearson M."/>
            <person name="Poulain J."/>
            <person name="Poussereau N."/>
            <person name="Quesneville H."/>
            <person name="Rascle C."/>
            <person name="Schumacher J."/>
            <person name="Segurens B."/>
            <person name="Sexton A."/>
            <person name="Silva E."/>
            <person name="Sirven C."/>
            <person name="Soanes D.M."/>
            <person name="Talbot N.J."/>
            <person name="Templeton M."/>
            <person name="Yandava C."/>
            <person name="Yarden O."/>
            <person name="Zeng Q."/>
            <person name="Rollins J.A."/>
            <person name="Lebrun M.H."/>
            <person name="Dickman M."/>
        </authorList>
    </citation>
    <scope>NUCLEOTIDE SEQUENCE [LARGE SCALE GENOMIC DNA]</scope>
    <source>
        <strain evidence="2">ATCC 18683 / 1980 / Ss-1</strain>
    </source>
</reference>
<evidence type="ECO:0000313" key="1">
    <source>
        <dbReference type="EMBL" id="EDO01024.1"/>
    </source>
</evidence>
<dbReference type="EMBL" id="CH476624">
    <property type="protein sequence ID" value="EDO01024.1"/>
    <property type="molecule type" value="Genomic_DNA"/>
</dbReference>
<accession>A7EDV8</accession>
<dbReference type="AlphaFoldDB" id="A7EDV8"/>
<gene>
    <name evidence="1" type="ORF">SS1G_03498</name>
</gene>
<protein>
    <submittedName>
        <fullName evidence="1">Uncharacterized protein</fullName>
    </submittedName>
</protein>
<name>A7EDV8_SCLS1</name>
<dbReference type="RefSeq" id="XP_001595409.1">
    <property type="nucleotide sequence ID" value="XM_001595359.1"/>
</dbReference>
<evidence type="ECO:0000313" key="2">
    <source>
        <dbReference type="Proteomes" id="UP000001312"/>
    </source>
</evidence>
<organism evidence="1 2">
    <name type="scientific">Sclerotinia sclerotiorum (strain ATCC 18683 / 1980 / Ss-1)</name>
    <name type="common">White mold</name>
    <name type="synonym">Whetzelinia sclerotiorum</name>
    <dbReference type="NCBI Taxonomy" id="665079"/>
    <lineage>
        <taxon>Eukaryota</taxon>
        <taxon>Fungi</taxon>
        <taxon>Dikarya</taxon>
        <taxon>Ascomycota</taxon>
        <taxon>Pezizomycotina</taxon>
        <taxon>Leotiomycetes</taxon>
        <taxon>Helotiales</taxon>
        <taxon>Sclerotiniaceae</taxon>
        <taxon>Sclerotinia</taxon>
    </lineage>
</organism>
<dbReference type="InParanoid" id="A7EDV8"/>